<evidence type="ECO:0000313" key="2">
    <source>
        <dbReference type="EMBL" id="KAF5376480.1"/>
    </source>
</evidence>
<dbReference type="SMART" id="SM00317">
    <property type="entry name" value="SET"/>
    <property type="match status" value="1"/>
</dbReference>
<accession>A0A8H5H4M8</accession>
<gene>
    <name evidence="2" type="ORF">D9615_008624</name>
</gene>
<feature type="domain" description="SET" evidence="1">
    <location>
        <begin position="80"/>
        <end position="256"/>
    </location>
</feature>
<dbReference type="OrthoDB" id="5945798at2759"/>
<dbReference type="AlphaFoldDB" id="A0A8H5H4M8"/>
<dbReference type="InterPro" id="IPR011990">
    <property type="entry name" value="TPR-like_helical_dom_sf"/>
</dbReference>
<dbReference type="PANTHER" id="PTHR47332:SF4">
    <property type="entry name" value="SET DOMAIN-CONTAINING PROTEIN 5"/>
    <property type="match status" value="1"/>
</dbReference>
<proteinExistence type="predicted"/>
<sequence>MWDLALPEGYEPREAIVKAYDSRTVDYPEGGCIFTSLPSRNYGDTLAEHPDNWTECLLWGGKQKRDILSTPGFPSPIPRPPQTRHRIGPSLFGIGMFATRDIKMGDLIMSERPLLASPIVIPPLIPNFPEGFELTLSQSLEAKMAEFEKCLENSLGRMLPENRAAFLALHNCHTEDGSGPIFGRIRTNGFGIIQKTEKSGLEAGDYGCVGVFNAISRVNHSCAPNAIYDFTVASFSCQLRAIRDIKTDEEIFISYCSTSEPTAARQAKLKPYGFECTCRVCSDPTSDALLAKIEASTSGPSLKRLSKSNEERLQYSKYWMATIEAAGRQDLKQYGIHIRMLMAATAGLERMNELGKYKEMSKAWYLGRYGQPIKFD</sequence>
<dbReference type="PANTHER" id="PTHR47332">
    <property type="entry name" value="SET DOMAIN-CONTAINING PROTEIN 5"/>
    <property type="match status" value="1"/>
</dbReference>
<dbReference type="InterPro" id="IPR053185">
    <property type="entry name" value="SET_domain_protein"/>
</dbReference>
<dbReference type="Proteomes" id="UP000565441">
    <property type="component" value="Unassembled WGS sequence"/>
</dbReference>
<dbReference type="Gene3D" id="2.170.270.10">
    <property type="entry name" value="SET domain"/>
    <property type="match status" value="1"/>
</dbReference>
<dbReference type="EMBL" id="JAACJP010000028">
    <property type="protein sequence ID" value="KAF5376480.1"/>
    <property type="molecule type" value="Genomic_DNA"/>
</dbReference>
<evidence type="ECO:0000259" key="1">
    <source>
        <dbReference type="PROSITE" id="PS50280"/>
    </source>
</evidence>
<dbReference type="InterPro" id="IPR046341">
    <property type="entry name" value="SET_dom_sf"/>
</dbReference>
<dbReference type="CDD" id="cd20071">
    <property type="entry name" value="SET_SMYD"/>
    <property type="match status" value="1"/>
</dbReference>
<dbReference type="PROSITE" id="PS50280">
    <property type="entry name" value="SET"/>
    <property type="match status" value="1"/>
</dbReference>
<dbReference type="Pfam" id="PF00856">
    <property type="entry name" value="SET"/>
    <property type="match status" value="1"/>
</dbReference>
<organism evidence="2 3">
    <name type="scientific">Tricholomella constricta</name>
    <dbReference type="NCBI Taxonomy" id="117010"/>
    <lineage>
        <taxon>Eukaryota</taxon>
        <taxon>Fungi</taxon>
        <taxon>Dikarya</taxon>
        <taxon>Basidiomycota</taxon>
        <taxon>Agaricomycotina</taxon>
        <taxon>Agaricomycetes</taxon>
        <taxon>Agaricomycetidae</taxon>
        <taxon>Agaricales</taxon>
        <taxon>Tricholomatineae</taxon>
        <taxon>Lyophyllaceae</taxon>
        <taxon>Tricholomella</taxon>
    </lineage>
</organism>
<dbReference type="SUPFAM" id="SSF82199">
    <property type="entry name" value="SET domain"/>
    <property type="match status" value="1"/>
</dbReference>
<reference evidence="2 3" key="1">
    <citation type="journal article" date="2020" name="ISME J.">
        <title>Uncovering the hidden diversity of litter-decomposition mechanisms in mushroom-forming fungi.</title>
        <authorList>
            <person name="Floudas D."/>
            <person name="Bentzer J."/>
            <person name="Ahren D."/>
            <person name="Johansson T."/>
            <person name="Persson P."/>
            <person name="Tunlid A."/>
        </authorList>
    </citation>
    <scope>NUCLEOTIDE SEQUENCE [LARGE SCALE GENOMIC DNA]</scope>
    <source>
        <strain evidence="2 3">CBS 661.87</strain>
    </source>
</reference>
<keyword evidence="3" id="KW-1185">Reference proteome</keyword>
<evidence type="ECO:0000313" key="3">
    <source>
        <dbReference type="Proteomes" id="UP000565441"/>
    </source>
</evidence>
<comment type="caution">
    <text evidence="2">The sequence shown here is derived from an EMBL/GenBank/DDBJ whole genome shotgun (WGS) entry which is preliminary data.</text>
</comment>
<name>A0A8H5H4M8_9AGAR</name>
<dbReference type="InterPro" id="IPR001214">
    <property type="entry name" value="SET_dom"/>
</dbReference>
<dbReference type="Gene3D" id="1.25.40.10">
    <property type="entry name" value="Tetratricopeptide repeat domain"/>
    <property type="match status" value="1"/>
</dbReference>
<protein>
    <recommendedName>
        <fullName evidence="1">SET domain-containing protein</fullName>
    </recommendedName>
</protein>